<dbReference type="EMBL" id="BNJF01000012">
    <property type="protein sequence ID" value="GHO51390.1"/>
    <property type="molecule type" value="Genomic_DNA"/>
</dbReference>
<dbReference type="Pfam" id="PF01526">
    <property type="entry name" value="DDE_Tnp_Tn3"/>
    <property type="match status" value="1"/>
</dbReference>
<accession>A0A8J3IDW3</accession>
<evidence type="ECO:0000259" key="1">
    <source>
        <dbReference type="Pfam" id="PF01526"/>
    </source>
</evidence>
<dbReference type="AlphaFoldDB" id="A0A8J3IDW3"/>
<proteinExistence type="predicted"/>
<dbReference type="InterPro" id="IPR002513">
    <property type="entry name" value="Tn3_Tnp_DDE_dom"/>
</dbReference>
<reference evidence="2" key="1">
    <citation type="submission" date="2020-10" db="EMBL/GenBank/DDBJ databases">
        <title>Taxonomic study of unclassified bacteria belonging to the class Ktedonobacteria.</title>
        <authorList>
            <person name="Yabe S."/>
            <person name="Wang C.M."/>
            <person name="Zheng Y."/>
            <person name="Sakai Y."/>
            <person name="Cavaletti L."/>
            <person name="Monciardini P."/>
            <person name="Donadio S."/>
        </authorList>
    </citation>
    <scope>NUCLEOTIDE SEQUENCE</scope>
    <source>
        <strain evidence="2">SOSP1-1</strain>
    </source>
</reference>
<evidence type="ECO:0000313" key="3">
    <source>
        <dbReference type="Proteomes" id="UP000612362"/>
    </source>
</evidence>
<comment type="caution">
    <text evidence="2">The sequence shown here is derived from an EMBL/GenBank/DDBJ whole genome shotgun (WGS) entry which is preliminary data.</text>
</comment>
<sequence>MIEGILRHCTDAEIQQNYVDSHGQSEVGFAFCHLLGFRLLPRLKDIGSQKLYRPELGKPEVYPNLQPVLSRPINWDLIRNQYDEMVKYATALRLGTADAESILRRFTRNNVQHPTYQALAELGKVIKTIFLCEYLQSEQLRREIHEGLNVVENWNSANGFIFYGKSGEIATNRLDDQEEVGLGSL</sequence>
<evidence type="ECO:0000313" key="2">
    <source>
        <dbReference type="EMBL" id="GHO51390.1"/>
    </source>
</evidence>
<feature type="domain" description="Tn3 transposase DDE" evidence="1">
    <location>
        <begin position="1"/>
        <end position="179"/>
    </location>
</feature>
<dbReference type="GO" id="GO:0004803">
    <property type="term" value="F:transposase activity"/>
    <property type="evidence" value="ECO:0007669"/>
    <property type="project" value="InterPro"/>
</dbReference>
<dbReference type="GO" id="GO:0006313">
    <property type="term" value="P:DNA transposition"/>
    <property type="evidence" value="ECO:0007669"/>
    <property type="project" value="InterPro"/>
</dbReference>
<gene>
    <name evidence="2" type="ORF">KSX_95530</name>
</gene>
<dbReference type="Proteomes" id="UP000612362">
    <property type="component" value="Unassembled WGS sequence"/>
</dbReference>
<keyword evidence="3" id="KW-1185">Reference proteome</keyword>
<organism evidence="2 3">
    <name type="scientific">Ktedonospora formicarum</name>
    <dbReference type="NCBI Taxonomy" id="2778364"/>
    <lineage>
        <taxon>Bacteria</taxon>
        <taxon>Bacillati</taxon>
        <taxon>Chloroflexota</taxon>
        <taxon>Ktedonobacteria</taxon>
        <taxon>Ktedonobacterales</taxon>
        <taxon>Ktedonobacteraceae</taxon>
        <taxon>Ktedonospora</taxon>
    </lineage>
</organism>
<name>A0A8J3IDW3_9CHLR</name>
<protein>
    <recommendedName>
        <fullName evidence="1">Tn3 transposase DDE domain-containing protein</fullName>
    </recommendedName>
</protein>